<sequence length="54" mass="6060">MTESDAQHRLAEASRLVSAELHKSGTPDYDIRAHERALEAERKAREAVEAEKKA</sequence>
<protein>
    <submittedName>
        <fullName evidence="1">Translation initiation factor 2</fullName>
    </submittedName>
</protein>
<keyword evidence="2" id="KW-1185">Reference proteome</keyword>
<reference evidence="1 2" key="1">
    <citation type="submission" date="2023-06" db="EMBL/GenBank/DDBJ databases">
        <title>Cellulomonas sp. MW4 Whole genome sequence.</title>
        <authorList>
            <person name="Park S."/>
        </authorList>
    </citation>
    <scope>NUCLEOTIDE SEQUENCE [LARGE SCALE GENOMIC DNA]</scope>
    <source>
        <strain evidence="1 2">MW4</strain>
    </source>
</reference>
<dbReference type="Proteomes" id="UP001529338">
    <property type="component" value="Unassembled WGS sequence"/>
</dbReference>
<evidence type="ECO:0000313" key="1">
    <source>
        <dbReference type="EMBL" id="MDM7853560.1"/>
    </source>
</evidence>
<organism evidence="1 2">
    <name type="scientific">Cellulomonas alba</name>
    <dbReference type="NCBI Taxonomy" id="3053467"/>
    <lineage>
        <taxon>Bacteria</taxon>
        <taxon>Bacillati</taxon>
        <taxon>Actinomycetota</taxon>
        <taxon>Actinomycetes</taxon>
        <taxon>Micrococcales</taxon>
        <taxon>Cellulomonadaceae</taxon>
        <taxon>Cellulomonas</taxon>
    </lineage>
</organism>
<comment type="caution">
    <text evidence="1">The sequence shown here is derived from an EMBL/GenBank/DDBJ whole genome shotgun (WGS) entry which is preliminary data.</text>
</comment>
<proteinExistence type="predicted"/>
<evidence type="ECO:0000313" key="2">
    <source>
        <dbReference type="Proteomes" id="UP001529338"/>
    </source>
</evidence>
<accession>A0ABT7SBK0</accession>
<name>A0ABT7SBK0_9CELL</name>
<dbReference type="EMBL" id="JAUCGQ010000001">
    <property type="protein sequence ID" value="MDM7853560.1"/>
    <property type="molecule type" value="Genomic_DNA"/>
</dbReference>
<keyword evidence="1" id="KW-0396">Initiation factor</keyword>
<dbReference type="RefSeq" id="WP_289453083.1">
    <property type="nucleotide sequence ID" value="NZ_JAUCGQ010000001.1"/>
</dbReference>
<dbReference type="GO" id="GO:0003743">
    <property type="term" value="F:translation initiation factor activity"/>
    <property type="evidence" value="ECO:0007669"/>
    <property type="project" value="UniProtKB-KW"/>
</dbReference>
<gene>
    <name evidence="1" type="ORF">QRT04_01335</name>
</gene>
<keyword evidence="1" id="KW-0648">Protein biosynthesis</keyword>